<evidence type="ECO:0000259" key="2">
    <source>
        <dbReference type="Pfam" id="PF26604"/>
    </source>
</evidence>
<feature type="transmembrane region" description="Helical" evidence="1">
    <location>
        <begin position="6"/>
        <end position="26"/>
    </location>
</feature>
<feature type="transmembrane region" description="Helical" evidence="1">
    <location>
        <begin position="61"/>
        <end position="81"/>
    </location>
</feature>
<proteinExistence type="predicted"/>
<evidence type="ECO:0000313" key="3">
    <source>
        <dbReference type="EMBL" id="MCA9759702.1"/>
    </source>
</evidence>
<dbReference type="EMBL" id="JAGQHS010000449">
    <property type="protein sequence ID" value="MCA9759702.1"/>
    <property type="molecule type" value="Genomic_DNA"/>
</dbReference>
<dbReference type="AlphaFoldDB" id="A0A956NJ97"/>
<dbReference type="NCBIfam" id="NF047864">
    <property type="entry name" value="CBU_0592_membra"/>
    <property type="match status" value="1"/>
</dbReference>
<sequence>MTPRFELHDAIGTLGVLLIVSAYLLLQLGRMSPTSIKYSVINACGAALILFSLTYEFNVSAFIIEAFWLLISAVGIGRAVFARRRMTQG</sequence>
<dbReference type="InterPro" id="IPR058058">
    <property type="entry name" value="CBU_0592-like"/>
</dbReference>
<comment type="caution">
    <text evidence="3">The sequence shown here is derived from an EMBL/GenBank/DDBJ whole genome shotgun (WGS) entry which is preliminary data.</text>
</comment>
<evidence type="ECO:0000313" key="4">
    <source>
        <dbReference type="Proteomes" id="UP000739538"/>
    </source>
</evidence>
<gene>
    <name evidence="3" type="ORF">KDA27_28150</name>
</gene>
<name>A0A956NJ97_UNCEI</name>
<evidence type="ECO:0000256" key="1">
    <source>
        <dbReference type="SAM" id="Phobius"/>
    </source>
</evidence>
<accession>A0A956NJ97</accession>
<organism evidence="3 4">
    <name type="scientific">Eiseniibacteriota bacterium</name>
    <dbReference type="NCBI Taxonomy" id="2212470"/>
    <lineage>
        <taxon>Bacteria</taxon>
        <taxon>Candidatus Eiseniibacteriota</taxon>
    </lineage>
</organism>
<keyword evidence="1" id="KW-0472">Membrane</keyword>
<feature type="transmembrane region" description="Helical" evidence="1">
    <location>
        <begin position="38"/>
        <end position="55"/>
    </location>
</feature>
<keyword evidence="1" id="KW-1133">Transmembrane helix</keyword>
<reference evidence="3" key="1">
    <citation type="submission" date="2020-04" db="EMBL/GenBank/DDBJ databases">
        <authorList>
            <person name="Zhang T."/>
        </authorList>
    </citation>
    <scope>NUCLEOTIDE SEQUENCE</scope>
    <source>
        <strain evidence="3">HKST-UBA02</strain>
    </source>
</reference>
<keyword evidence="1" id="KW-0812">Transmembrane</keyword>
<dbReference type="Proteomes" id="UP000739538">
    <property type="component" value="Unassembled WGS sequence"/>
</dbReference>
<reference evidence="3" key="2">
    <citation type="journal article" date="2021" name="Microbiome">
        <title>Successional dynamics and alternative stable states in a saline activated sludge microbial community over 9 years.</title>
        <authorList>
            <person name="Wang Y."/>
            <person name="Ye J."/>
            <person name="Ju F."/>
            <person name="Liu L."/>
            <person name="Boyd J.A."/>
            <person name="Deng Y."/>
            <person name="Parks D.H."/>
            <person name="Jiang X."/>
            <person name="Yin X."/>
            <person name="Woodcroft B.J."/>
            <person name="Tyson G.W."/>
            <person name="Hugenholtz P."/>
            <person name="Polz M.F."/>
            <person name="Zhang T."/>
        </authorList>
    </citation>
    <scope>NUCLEOTIDE SEQUENCE</scope>
    <source>
        <strain evidence="3">HKST-UBA02</strain>
    </source>
</reference>
<dbReference type="Pfam" id="PF26604">
    <property type="entry name" value="CBU_0592"/>
    <property type="match status" value="1"/>
</dbReference>
<feature type="domain" description="CBU-0592-like" evidence="2">
    <location>
        <begin position="8"/>
        <end position="82"/>
    </location>
</feature>
<protein>
    <recommendedName>
        <fullName evidence="2">CBU-0592-like domain-containing protein</fullName>
    </recommendedName>
</protein>